<evidence type="ECO:0000256" key="1">
    <source>
        <dbReference type="SAM" id="MobiDB-lite"/>
    </source>
</evidence>
<sequence length="261" mass="28709">MDDFYDKVGAASKLEDEARERRCSGTDTYTATFQHLADLELEGSTVTEIGACRKNWKLCVPCEEDGVLDEVVFGVQGVLTNVNLVPITVGKMDPRRAIRLTQRVEIAGLGTPTFEEALRKLESAHDQFSEHFCGQDIGKIDPQNGEFGRALACSNRVFTMRADYPTEQSTEFEAGVDPLGSLEKLSTKDLFHGPGNVVKYFRRATDPKGGGRIFDSGFPGSFKVGDLVEIQGSITIPLRSSDEAGRQQEASNAYRVDKMQS</sequence>
<feature type="region of interest" description="Disordered" evidence="1">
    <location>
        <begin position="241"/>
        <end position="261"/>
    </location>
</feature>
<evidence type="ECO:0000313" key="3">
    <source>
        <dbReference type="Proteomes" id="UP001215598"/>
    </source>
</evidence>
<evidence type="ECO:0000313" key="2">
    <source>
        <dbReference type="EMBL" id="KAJ7765354.1"/>
    </source>
</evidence>
<name>A0AAD7NLN8_9AGAR</name>
<gene>
    <name evidence="2" type="ORF">B0H16DRAFT_1717899</name>
</gene>
<comment type="caution">
    <text evidence="2">The sequence shown here is derived from an EMBL/GenBank/DDBJ whole genome shotgun (WGS) entry which is preliminary data.</text>
</comment>
<dbReference type="Proteomes" id="UP001215598">
    <property type="component" value="Unassembled WGS sequence"/>
</dbReference>
<organism evidence="2 3">
    <name type="scientific">Mycena metata</name>
    <dbReference type="NCBI Taxonomy" id="1033252"/>
    <lineage>
        <taxon>Eukaryota</taxon>
        <taxon>Fungi</taxon>
        <taxon>Dikarya</taxon>
        <taxon>Basidiomycota</taxon>
        <taxon>Agaricomycotina</taxon>
        <taxon>Agaricomycetes</taxon>
        <taxon>Agaricomycetidae</taxon>
        <taxon>Agaricales</taxon>
        <taxon>Marasmiineae</taxon>
        <taxon>Mycenaceae</taxon>
        <taxon>Mycena</taxon>
    </lineage>
</organism>
<reference evidence="2" key="1">
    <citation type="submission" date="2023-03" db="EMBL/GenBank/DDBJ databases">
        <title>Massive genome expansion in bonnet fungi (Mycena s.s.) driven by repeated elements and novel gene families across ecological guilds.</title>
        <authorList>
            <consortium name="Lawrence Berkeley National Laboratory"/>
            <person name="Harder C.B."/>
            <person name="Miyauchi S."/>
            <person name="Viragh M."/>
            <person name="Kuo A."/>
            <person name="Thoen E."/>
            <person name="Andreopoulos B."/>
            <person name="Lu D."/>
            <person name="Skrede I."/>
            <person name="Drula E."/>
            <person name="Henrissat B."/>
            <person name="Morin E."/>
            <person name="Kohler A."/>
            <person name="Barry K."/>
            <person name="LaButti K."/>
            <person name="Morin E."/>
            <person name="Salamov A."/>
            <person name="Lipzen A."/>
            <person name="Mereny Z."/>
            <person name="Hegedus B."/>
            <person name="Baldrian P."/>
            <person name="Stursova M."/>
            <person name="Weitz H."/>
            <person name="Taylor A."/>
            <person name="Grigoriev I.V."/>
            <person name="Nagy L.G."/>
            <person name="Martin F."/>
            <person name="Kauserud H."/>
        </authorList>
    </citation>
    <scope>NUCLEOTIDE SEQUENCE</scope>
    <source>
        <strain evidence="2">CBHHK182m</strain>
    </source>
</reference>
<proteinExistence type="predicted"/>
<dbReference type="EMBL" id="JARKIB010000026">
    <property type="protein sequence ID" value="KAJ7765354.1"/>
    <property type="molecule type" value="Genomic_DNA"/>
</dbReference>
<protein>
    <submittedName>
        <fullName evidence="2">Uncharacterized protein</fullName>
    </submittedName>
</protein>
<dbReference type="AlphaFoldDB" id="A0AAD7NLN8"/>
<accession>A0AAD7NLN8</accession>
<keyword evidence="3" id="KW-1185">Reference proteome</keyword>